<evidence type="ECO:0000256" key="3">
    <source>
        <dbReference type="ARBA" id="ARBA00023125"/>
    </source>
</evidence>
<dbReference type="SUPFAM" id="SSF100950">
    <property type="entry name" value="NagB/RpiA/CoA transferase-like"/>
    <property type="match status" value="1"/>
</dbReference>
<evidence type="ECO:0000256" key="1">
    <source>
        <dbReference type="ARBA" id="ARBA00022491"/>
    </source>
</evidence>
<dbReference type="InterPro" id="IPR050313">
    <property type="entry name" value="Carb_Metab_HTH_regulators"/>
</dbReference>
<dbReference type="RefSeq" id="WP_188574219.1">
    <property type="nucleotide sequence ID" value="NZ_BMDZ01000002.1"/>
</dbReference>
<evidence type="ECO:0000256" key="2">
    <source>
        <dbReference type="ARBA" id="ARBA00023015"/>
    </source>
</evidence>
<dbReference type="Proteomes" id="UP000603352">
    <property type="component" value="Unassembled WGS sequence"/>
</dbReference>
<name>A0ABQ1I7T9_9PROT</name>
<dbReference type="InterPro" id="IPR036390">
    <property type="entry name" value="WH_DNA-bd_sf"/>
</dbReference>
<dbReference type="PANTHER" id="PTHR30363">
    <property type="entry name" value="HTH-TYPE TRANSCRIPTIONAL REGULATOR SRLR-RELATED"/>
    <property type="match status" value="1"/>
</dbReference>
<keyword evidence="2" id="KW-0805">Transcription regulation</keyword>
<dbReference type="Gene3D" id="3.40.50.1360">
    <property type="match status" value="1"/>
</dbReference>
<keyword evidence="3" id="KW-0238">DNA-binding</keyword>
<dbReference type="Gene3D" id="1.10.10.10">
    <property type="entry name" value="Winged helix-like DNA-binding domain superfamily/Winged helix DNA-binding domain"/>
    <property type="match status" value="1"/>
</dbReference>
<dbReference type="SUPFAM" id="SSF46785">
    <property type="entry name" value="Winged helix' DNA-binding domain"/>
    <property type="match status" value="1"/>
</dbReference>
<evidence type="ECO:0000256" key="4">
    <source>
        <dbReference type="ARBA" id="ARBA00023163"/>
    </source>
</evidence>
<dbReference type="Pfam" id="PF08220">
    <property type="entry name" value="HTH_DeoR"/>
    <property type="match status" value="1"/>
</dbReference>
<dbReference type="InterPro" id="IPR037171">
    <property type="entry name" value="NagB/RpiA_transferase-like"/>
</dbReference>
<dbReference type="PANTHER" id="PTHR30363:SF4">
    <property type="entry name" value="GLYCEROL-3-PHOSPHATE REGULON REPRESSOR"/>
    <property type="match status" value="1"/>
</dbReference>
<accession>A0ABQ1I7T9</accession>
<dbReference type="SMART" id="SM00420">
    <property type="entry name" value="HTH_DEOR"/>
    <property type="match status" value="1"/>
</dbReference>
<sequence>MLQDERHQRILAMLATFGRMSTDRIAADLAVSRETVRRDVLELDARGALRRVHGGVVSIEPPAEPSLGERVLIRQAQKRSIARAAASIVRAGQTLFIDAGTTVSALAAELATLNGLTIITNSFDVATRIMATGREDRGHRVFQIGGQVAPGAAATLGAAAIAAIARYRVDMAMLSPVGIDSTDGATSFDHDEAEIARAMTDRADRVVILADHAKIGQRSRVSYCSPHRIDLLVTDMGARDLAELDRLRQLVGEVIIG</sequence>
<gene>
    <name evidence="6" type="ORF">GCM10011505_03330</name>
</gene>
<protein>
    <submittedName>
        <fullName evidence="6">DeoR family transcriptional regulator</fullName>
    </submittedName>
</protein>
<reference evidence="7" key="1">
    <citation type="journal article" date="2019" name="Int. J. Syst. Evol. Microbiol.">
        <title>The Global Catalogue of Microorganisms (GCM) 10K type strain sequencing project: providing services to taxonomists for standard genome sequencing and annotation.</title>
        <authorList>
            <consortium name="The Broad Institute Genomics Platform"/>
            <consortium name="The Broad Institute Genome Sequencing Center for Infectious Disease"/>
            <person name="Wu L."/>
            <person name="Ma J."/>
        </authorList>
    </citation>
    <scope>NUCLEOTIDE SEQUENCE [LARGE SCALE GENOMIC DNA]</scope>
    <source>
        <strain evidence="7">CGMCC 1.10188</strain>
    </source>
</reference>
<dbReference type="EMBL" id="BMDZ01000002">
    <property type="protein sequence ID" value="GGB25469.1"/>
    <property type="molecule type" value="Genomic_DNA"/>
</dbReference>
<feature type="domain" description="HTH deoR-type" evidence="5">
    <location>
        <begin position="3"/>
        <end position="58"/>
    </location>
</feature>
<keyword evidence="4" id="KW-0804">Transcription</keyword>
<proteinExistence type="predicted"/>
<evidence type="ECO:0000313" key="6">
    <source>
        <dbReference type="EMBL" id="GGB25469.1"/>
    </source>
</evidence>
<dbReference type="InterPro" id="IPR001034">
    <property type="entry name" value="DeoR_HTH"/>
</dbReference>
<organism evidence="6 7">
    <name type="scientific">Tistrella bauzanensis</name>
    <dbReference type="NCBI Taxonomy" id="657419"/>
    <lineage>
        <taxon>Bacteria</taxon>
        <taxon>Pseudomonadati</taxon>
        <taxon>Pseudomonadota</taxon>
        <taxon>Alphaproteobacteria</taxon>
        <taxon>Geminicoccales</taxon>
        <taxon>Geminicoccaceae</taxon>
        <taxon>Tistrella</taxon>
    </lineage>
</organism>
<dbReference type="Pfam" id="PF00455">
    <property type="entry name" value="DeoRC"/>
    <property type="match status" value="1"/>
</dbReference>
<evidence type="ECO:0000313" key="7">
    <source>
        <dbReference type="Proteomes" id="UP000603352"/>
    </source>
</evidence>
<evidence type="ECO:0000259" key="5">
    <source>
        <dbReference type="PROSITE" id="PS51000"/>
    </source>
</evidence>
<dbReference type="PROSITE" id="PS00894">
    <property type="entry name" value="HTH_DEOR_1"/>
    <property type="match status" value="1"/>
</dbReference>
<comment type="caution">
    <text evidence="6">The sequence shown here is derived from an EMBL/GenBank/DDBJ whole genome shotgun (WGS) entry which is preliminary data.</text>
</comment>
<keyword evidence="7" id="KW-1185">Reference proteome</keyword>
<dbReference type="PROSITE" id="PS51000">
    <property type="entry name" value="HTH_DEOR_2"/>
    <property type="match status" value="1"/>
</dbReference>
<dbReference type="InterPro" id="IPR036388">
    <property type="entry name" value="WH-like_DNA-bd_sf"/>
</dbReference>
<dbReference type="InterPro" id="IPR018356">
    <property type="entry name" value="Tscrpt_reg_HTH_DeoR_CS"/>
</dbReference>
<dbReference type="PRINTS" id="PR00037">
    <property type="entry name" value="HTHLACR"/>
</dbReference>
<keyword evidence="1" id="KW-0678">Repressor</keyword>
<dbReference type="InterPro" id="IPR014036">
    <property type="entry name" value="DeoR-like_C"/>
</dbReference>
<dbReference type="SMART" id="SM01134">
    <property type="entry name" value="DeoRC"/>
    <property type="match status" value="1"/>
</dbReference>